<dbReference type="InterPro" id="IPR017970">
    <property type="entry name" value="Homeobox_CS"/>
</dbReference>
<comment type="similarity">
    <text evidence="7 10">Belongs to the HD-ZIP homeobox family. Class I subfamily.</text>
</comment>
<protein>
    <recommendedName>
        <fullName evidence="10">Homeobox-leucine zipper protein</fullName>
    </recommendedName>
    <alternativeName>
        <fullName evidence="10">HD-ZIP protein</fullName>
    </alternativeName>
    <alternativeName>
        <fullName evidence="10">Homeodomain transcription factor</fullName>
    </alternativeName>
</protein>
<keyword evidence="14" id="KW-1185">Reference proteome</keyword>
<comment type="caution">
    <text evidence="13">The sequence shown here is derived from an EMBL/GenBank/DDBJ whole genome shotgun (WGS) entry which is preliminary data.</text>
</comment>
<evidence type="ECO:0000256" key="1">
    <source>
        <dbReference type="ARBA" id="ARBA00004123"/>
    </source>
</evidence>
<dbReference type="AlphaFoldDB" id="A0A9Q0JWL0"/>
<dbReference type="GO" id="GO:0000981">
    <property type="term" value="F:DNA-binding transcription factor activity, RNA polymerase II-specific"/>
    <property type="evidence" value="ECO:0007669"/>
    <property type="project" value="UniProtKB-UniRule"/>
</dbReference>
<keyword evidence="4 8" id="KW-0371">Homeobox</keyword>
<keyword evidence="5 10" id="KW-0804">Transcription</keyword>
<dbReference type="PROSITE" id="PS00027">
    <property type="entry name" value="HOMEOBOX_1"/>
    <property type="match status" value="1"/>
</dbReference>
<feature type="compositionally biased region" description="Basic residues" evidence="11">
    <location>
        <begin position="26"/>
        <end position="37"/>
    </location>
</feature>
<dbReference type="PRINTS" id="PR00031">
    <property type="entry name" value="HTHREPRESSR"/>
</dbReference>
<evidence type="ECO:0000313" key="13">
    <source>
        <dbReference type="EMBL" id="KAJ4955414.1"/>
    </source>
</evidence>
<evidence type="ECO:0000259" key="12">
    <source>
        <dbReference type="PROSITE" id="PS50071"/>
    </source>
</evidence>
<dbReference type="Pfam" id="PF00046">
    <property type="entry name" value="Homeodomain"/>
    <property type="match status" value="1"/>
</dbReference>
<proteinExistence type="inferred from homology"/>
<name>A0A9Q0JWL0_9MAGN</name>
<dbReference type="Gene3D" id="1.10.10.60">
    <property type="entry name" value="Homeodomain-like"/>
    <property type="match status" value="1"/>
</dbReference>
<feature type="region of interest" description="Disordered" evidence="11">
    <location>
        <begin position="1"/>
        <end position="37"/>
    </location>
</feature>
<dbReference type="SMART" id="SM00389">
    <property type="entry name" value="HOX"/>
    <property type="match status" value="1"/>
</dbReference>
<dbReference type="InterPro" id="IPR003106">
    <property type="entry name" value="Leu_zip_homeo"/>
</dbReference>
<evidence type="ECO:0000256" key="11">
    <source>
        <dbReference type="SAM" id="MobiDB-lite"/>
    </source>
</evidence>
<dbReference type="GO" id="GO:0045893">
    <property type="term" value="P:positive regulation of DNA-templated transcription"/>
    <property type="evidence" value="ECO:0007669"/>
    <property type="project" value="TreeGrafter"/>
</dbReference>
<dbReference type="GO" id="GO:0005634">
    <property type="term" value="C:nucleus"/>
    <property type="evidence" value="ECO:0007669"/>
    <property type="project" value="UniProtKB-SubCell"/>
</dbReference>
<dbReference type="EMBL" id="JAMYWD010000011">
    <property type="protein sequence ID" value="KAJ4955414.1"/>
    <property type="molecule type" value="Genomic_DNA"/>
</dbReference>
<dbReference type="InterPro" id="IPR001356">
    <property type="entry name" value="HD"/>
</dbReference>
<evidence type="ECO:0000256" key="8">
    <source>
        <dbReference type="PROSITE-ProRule" id="PRU00108"/>
    </source>
</evidence>
<organism evidence="13 14">
    <name type="scientific">Protea cynaroides</name>
    <dbReference type="NCBI Taxonomy" id="273540"/>
    <lineage>
        <taxon>Eukaryota</taxon>
        <taxon>Viridiplantae</taxon>
        <taxon>Streptophyta</taxon>
        <taxon>Embryophyta</taxon>
        <taxon>Tracheophyta</taxon>
        <taxon>Spermatophyta</taxon>
        <taxon>Magnoliopsida</taxon>
        <taxon>Proteales</taxon>
        <taxon>Proteaceae</taxon>
        <taxon>Protea</taxon>
    </lineage>
</organism>
<gene>
    <name evidence="13" type="ORF">NE237_012197</name>
</gene>
<dbReference type="PANTHER" id="PTHR24326">
    <property type="entry name" value="HOMEOBOX-LEUCINE ZIPPER PROTEIN"/>
    <property type="match status" value="1"/>
</dbReference>
<dbReference type="Pfam" id="PF02183">
    <property type="entry name" value="HALZ"/>
    <property type="match status" value="1"/>
</dbReference>
<evidence type="ECO:0000256" key="10">
    <source>
        <dbReference type="RuleBase" id="RU369038"/>
    </source>
</evidence>
<dbReference type="InterPro" id="IPR000047">
    <property type="entry name" value="HTH_motif"/>
</dbReference>
<evidence type="ECO:0000256" key="7">
    <source>
        <dbReference type="ARBA" id="ARBA00025748"/>
    </source>
</evidence>
<accession>A0A9Q0JWL0</accession>
<dbReference type="InterPro" id="IPR045224">
    <property type="entry name" value="HDZip_class_I_plant"/>
</dbReference>
<feature type="domain" description="Homeobox" evidence="12">
    <location>
        <begin position="29"/>
        <end position="90"/>
    </location>
</feature>
<evidence type="ECO:0000256" key="5">
    <source>
        <dbReference type="ARBA" id="ARBA00023163"/>
    </source>
</evidence>
<evidence type="ECO:0000256" key="9">
    <source>
        <dbReference type="RuleBase" id="RU000682"/>
    </source>
</evidence>
<evidence type="ECO:0000256" key="2">
    <source>
        <dbReference type="ARBA" id="ARBA00023015"/>
    </source>
</evidence>
<dbReference type="Proteomes" id="UP001141806">
    <property type="component" value="Unassembled WGS sequence"/>
</dbReference>
<dbReference type="SUPFAM" id="SSF46689">
    <property type="entry name" value="Homeodomain-like"/>
    <property type="match status" value="1"/>
</dbReference>
<reference evidence="13" key="1">
    <citation type="journal article" date="2023" name="Plant J.">
        <title>The genome of the king protea, Protea cynaroides.</title>
        <authorList>
            <person name="Chang J."/>
            <person name="Duong T.A."/>
            <person name="Schoeman C."/>
            <person name="Ma X."/>
            <person name="Roodt D."/>
            <person name="Barker N."/>
            <person name="Li Z."/>
            <person name="Van de Peer Y."/>
            <person name="Mizrachi E."/>
        </authorList>
    </citation>
    <scope>NUCLEOTIDE SEQUENCE</scope>
    <source>
        <tissue evidence="13">Young leaves</tissue>
    </source>
</reference>
<dbReference type="PROSITE" id="PS50071">
    <property type="entry name" value="HOMEOBOX_2"/>
    <property type="match status" value="1"/>
</dbReference>
<evidence type="ECO:0000313" key="14">
    <source>
        <dbReference type="Proteomes" id="UP001141806"/>
    </source>
</evidence>
<dbReference type="GO" id="GO:0043565">
    <property type="term" value="F:sequence-specific DNA binding"/>
    <property type="evidence" value="ECO:0007669"/>
    <property type="project" value="InterPro"/>
</dbReference>
<keyword evidence="2 10" id="KW-0805">Transcription regulation</keyword>
<keyword evidence="6 8" id="KW-0539">Nucleus</keyword>
<dbReference type="CDD" id="cd00086">
    <property type="entry name" value="homeodomain"/>
    <property type="match status" value="1"/>
</dbReference>
<dbReference type="OrthoDB" id="6159439at2759"/>
<evidence type="ECO:0000256" key="4">
    <source>
        <dbReference type="ARBA" id="ARBA00023155"/>
    </source>
</evidence>
<comment type="function">
    <text evidence="10">Transcription factor.</text>
</comment>
<sequence>MLERKDVGIRPGKSESLTSPELLIRKTARKKNRKKKRFSDEQIKSLEAIFESESSKLEHWKKLQLARDLGLQPRQVSIWFQNRRARWKSKQLESNYSVLRANYDALASRFESLKKEHQSLLVQLQKLSGSSDNGDAKCAAETKPSLPLEAGSRGILSCPDDENHKVPGFFGQEGSDHNIVENPDGLWKTPENWKLGAYMKKLLIIQFTGPEHGQEPGRLNEGKADFSSARTYRIHGPAKSNCGWTPEILSQP</sequence>
<dbReference type="InterPro" id="IPR009057">
    <property type="entry name" value="Homeodomain-like_sf"/>
</dbReference>
<keyword evidence="3 8" id="KW-0238">DNA-binding</keyword>
<dbReference type="PANTHER" id="PTHR24326:SF122">
    <property type="entry name" value="HOMEOBOX-LEUCINE ZIPPER PROTEIN HOX6"/>
    <property type="match status" value="1"/>
</dbReference>
<feature type="DNA-binding region" description="Homeobox" evidence="8">
    <location>
        <begin position="31"/>
        <end position="91"/>
    </location>
</feature>
<evidence type="ECO:0000256" key="3">
    <source>
        <dbReference type="ARBA" id="ARBA00023125"/>
    </source>
</evidence>
<evidence type="ECO:0000256" key="6">
    <source>
        <dbReference type="ARBA" id="ARBA00023242"/>
    </source>
</evidence>
<comment type="subcellular location">
    <subcellularLocation>
        <location evidence="1 8 9">Nucleus</location>
    </subcellularLocation>
</comment>